<organism evidence="1 2">
    <name type="scientific">Coniosporium uncinatum</name>
    <dbReference type="NCBI Taxonomy" id="93489"/>
    <lineage>
        <taxon>Eukaryota</taxon>
        <taxon>Fungi</taxon>
        <taxon>Dikarya</taxon>
        <taxon>Ascomycota</taxon>
        <taxon>Pezizomycotina</taxon>
        <taxon>Dothideomycetes</taxon>
        <taxon>Dothideomycetes incertae sedis</taxon>
        <taxon>Coniosporium</taxon>
    </lineage>
</organism>
<gene>
    <name evidence="1" type="ORF">LTS18_014558</name>
</gene>
<proteinExistence type="predicted"/>
<evidence type="ECO:0000313" key="2">
    <source>
        <dbReference type="Proteomes" id="UP001186974"/>
    </source>
</evidence>
<accession>A0ACC3D8P7</accession>
<sequence length="401" mass="43243">STGLSVETTTPKKKNKKKGVTKAPTETSREDGTAAKPAASQAATALQSAPTPTPSIPVPATAPATEKQEKKKKDKKPKTNVLTQAKPAIPSTPEVPSSQAVQPSQPTPTPAPKSTQPPRPKPTSNATTSDPQTSIAKNGSHGALWTESCSFYLSLSPIALAYPLEGLCAEHLSTLLLTYFRPLRGVVLSYSNPRFGKSSSGTEEGESDDEPVLADTIDQYATSFVWVTADFYLFRPRKGLWLDGHVNLPNESYLGLLLWNLIPVTVKREHLPRDWRWVDGAGRIEDGDGDEEMVDVDMHVGVNGAGTGKDNLNDTNAFGCWVNGDGEEVAGFVTFRVRDWDTAGAGEGGIISLVGTLLGDEELRKLEEEERDMMAAREGQTLRRGRPPVPQMSRVVGTNAR</sequence>
<dbReference type="Proteomes" id="UP001186974">
    <property type="component" value="Unassembled WGS sequence"/>
</dbReference>
<evidence type="ECO:0000313" key="1">
    <source>
        <dbReference type="EMBL" id="KAK3063559.1"/>
    </source>
</evidence>
<keyword evidence="2" id="KW-1185">Reference proteome</keyword>
<reference evidence="1" key="1">
    <citation type="submission" date="2024-09" db="EMBL/GenBank/DDBJ databases">
        <title>Black Yeasts Isolated from many extreme environments.</title>
        <authorList>
            <person name="Coleine C."/>
            <person name="Stajich J.E."/>
            <person name="Selbmann L."/>
        </authorList>
    </citation>
    <scope>NUCLEOTIDE SEQUENCE</scope>
    <source>
        <strain evidence="1">CCFEE 5737</strain>
    </source>
</reference>
<name>A0ACC3D8P7_9PEZI</name>
<protein>
    <submittedName>
        <fullName evidence="1">Uncharacterized protein</fullName>
    </submittedName>
</protein>
<comment type="caution">
    <text evidence="1">The sequence shown here is derived from an EMBL/GenBank/DDBJ whole genome shotgun (WGS) entry which is preliminary data.</text>
</comment>
<dbReference type="EMBL" id="JAWDJW010006802">
    <property type="protein sequence ID" value="KAK3063559.1"/>
    <property type="molecule type" value="Genomic_DNA"/>
</dbReference>
<feature type="non-terminal residue" evidence="1">
    <location>
        <position position="1"/>
    </location>
</feature>